<evidence type="ECO:0000313" key="1">
    <source>
        <dbReference type="EMBL" id="MCF2871940.1"/>
    </source>
</evidence>
<gene>
    <name evidence="1" type="ORF">L0664_12750</name>
</gene>
<protein>
    <submittedName>
        <fullName evidence="1">Uncharacterized protein</fullName>
    </submittedName>
</protein>
<comment type="caution">
    <text evidence="1">The sequence shown here is derived from an EMBL/GenBank/DDBJ whole genome shotgun (WGS) entry which is preliminary data.</text>
</comment>
<proteinExistence type="predicted"/>
<sequence>MVERTITATIAAHPDCGVAMWAPRRLRDMSGFQMTAQRLDDDLVPVDKKAAVALDRLASEIAHDVAQERARGVKTLIMSEENLMGGMRNNFRTKRFYPQVVRRLAAFDSILPTSPKTVALGVRDYGAVWTSAFHYLPQAGQAAPPVDTIRPVLLDDKRGWPDVVEDVGAVWADADILMWRQEDLGTNTREICAALSGLDDDMIVVPDGKINARKDDTPRPTVFSDDEKKHLSQRYKRHMRRLSDVPSVRWAVT</sequence>
<dbReference type="RefSeq" id="WP_235226272.1">
    <property type="nucleotide sequence ID" value="NZ_JAKGAQ010000003.1"/>
</dbReference>
<accession>A0ABS9CXF2</accession>
<reference evidence="1 2" key="1">
    <citation type="submission" date="2022-01" db="EMBL/GenBank/DDBJ databases">
        <title>Octadecabacter sp. nov., isolated from a marine alga.</title>
        <authorList>
            <person name="Jin M.S."/>
            <person name="Kim H.M."/>
            <person name="Han D.M."/>
            <person name="Jung J.J."/>
            <person name="Jeon C.O."/>
        </authorList>
    </citation>
    <scope>NUCLEOTIDE SEQUENCE [LARGE SCALE GENOMIC DNA]</scope>
    <source>
        <strain evidence="1 2">G9-8</strain>
    </source>
</reference>
<evidence type="ECO:0000313" key="2">
    <source>
        <dbReference type="Proteomes" id="UP001200557"/>
    </source>
</evidence>
<name>A0ABS9CXF2_9RHOB</name>
<dbReference type="EMBL" id="JAKGAQ010000003">
    <property type="protein sequence ID" value="MCF2871940.1"/>
    <property type="molecule type" value="Genomic_DNA"/>
</dbReference>
<keyword evidence="2" id="KW-1185">Reference proteome</keyword>
<dbReference type="Proteomes" id="UP001200557">
    <property type="component" value="Unassembled WGS sequence"/>
</dbReference>
<organism evidence="1 2">
    <name type="scientific">Octadecabacter dasysiphoniae</name>
    <dbReference type="NCBI Taxonomy" id="2909341"/>
    <lineage>
        <taxon>Bacteria</taxon>
        <taxon>Pseudomonadati</taxon>
        <taxon>Pseudomonadota</taxon>
        <taxon>Alphaproteobacteria</taxon>
        <taxon>Rhodobacterales</taxon>
        <taxon>Roseobacteraceae</taxon>
        <taxon>Octadecabacter</taxon>
    </lineage>
</organism>